<accession>A0A2V4NKF5</accession>
<evidence type="ECO:0000256" key="1">
    <source>
        <dbReference type="SAM" id="MobiDB-lite"/>
    </source>
</evidence>
<reference evidence="2 3" key="1">
    <citation type="submission" date="2018-03" db="EMBL/GenBank/DDBJ databases">
        <title>Bioinformatic expansion and discovery of thiopeptide antibiotics.</title>
        <authorList>
            <person name="Schwalen C.J."/>
            <person name="Hudson G.A."/>
            <person name="Mitchell D.A."/>
        </authorList>
    </citation>
    <scope>NUCLEOTIDE SEQUENCE [LARGE SCALE GENOMIC DNA]</scope>
    <source>
        <strain evidence="2 3">ATCC 21389</strain>
    </source>
</reference>
<dbReference type="EMBL" id="PYBW01000108">
    <property type="protein sequence ID" value="PYC72153.1"/>
    <property type="molecule type" value="Genomic_DNA"/>
</dbReference>
<feature type="region of interest" description="Disordered" evidence="1">
    <location>
        <begin position="1"/>
        <end position="64"/>
    </location>
</feature>
<evidence type="ECO:0000313" key="3">
    <source>
        <dbReference type="Proteomes" id="UP000248039"/>
    </source>
</evidence>
<evidence type="ECO:0000313" key="2">
    <source>
        <dbReference type="EMBL" id="PYC72153.1"/>
    </source>
</evidence>
<keyword evidence="3" id="KW-1185">Reference proteome</keyword>
<feature type="compositionally biased region" description="Basic residues" evidence="1">
    <location>
        <begin position="22"/>
        <end position="33"/>
    </location>
</feature>
<feature type="compositionally biased region" description="Low complexity" evidence="1">
    <location>
        <begin position="39"/>
        <end position="50"/>
    </location>
</feature>
<sequence length="64" mass="7113">MVRTTARHFPFPAPPGGPPCPKPRRPTRCRPRSRPAGLRPRCPARSRPPSGMRPSTGTARRCTR</sequence>
<feature type="compositionally biased region" description="Pro residues" evidence="1">
    <location>
        <begin position="11"/>
        <end position="21"/>
    </location>
</feature>
<proteinExistence type="predicted"/>
<dbReference type="Proteomes" id="UP000248039">
    <property type="component" value="Unassembled WGS sequence"/>
</dbReference>
<name>A0A2V4NKF5_9ACTN</name>
<comment type="caution">
    <text evidence="2">The sequence shown here is derived from an EMBL/GenBank/DDBJ whole genome shotgun (WGS) entry which is preliminary data.</text>
</comment>
<gene>
    <name evidence="2" type="ORF">C7C46_25965</name>
</gene>
<organism evidence="2 3">
    <name type="scientific">Streptomyces tateyamensis</name>
    <dbReference type="NCBI Taxonomy" id="565073"/>
    <lineage>
        <taxon>Bacteria</taxon>
        <taxon>Bacillati</taxon>
        <taxon>Actinomycetota</taxon>
        <taxon>Actinomycetes</taxon>
        <taxon>Kitasatosporales</taxon>
        <taxon>Streptomycetaceae</taxon>
        <taxon>Streptomyces</taxon>
    </lineage>
</organism>
<dbReference type="AlphaFoldDB" id="A0A2V4NKF5"/>
<protein>
    <submittedName>
        <fullName evidence="2">Uncharacterized protein</fullName>
    </submittedName>
</protein>